<proteinExistence type="predicted"/>
<organism evidence="2 3">
    <name type="scientific">Daphnia magna</name>
    <dbReference type="NCBI Taxonomy" id="35525"/>
    <lineage>
        <taxon>Eukaryota</taxon>
        <taxon>Metazoa</taxon>
        <taxon>Ecdysozoa</taxon>
        <taxon>Arthropoda</taxon>
        <taxon>Crustacea</taxon>
        <taxon>Branchiopoda</taxon>
        <taxon>Diplostraca</taxon>
        <taxon>Cladocera</taxon>
        <taxon>Anomopoda</taxon>
        <taxon>Daphniidae</taxon>
        <taxon>Daphnia</taxon>
    </lineage>
</organism>
<protein>
    <submittedName>
        <fullName evidence="2">Uncharacterized protein</fullName>
    </submittedName>
</protein>
<keyword evidence="1" id="KW-0732">Signal</keyword>
<dbReference type="EMBL" id="JAOYFB010000039">
    <property type="protein sequence ID" value="KAK4029558.1"/>
    <property type="molecule type" value="Genomic_DNA"/>
</dbReference>
<dbReference type="Proteomes" id="UP001234178">
    <property type="component" value="Unassembled WGS sequence"/>
</dbReference>
<keyword evidence="3" id="KW-1185">Reference proteome</keyword>
<name>A0ABR0AWT8_9CRUS</name>
<comment type="caution">
    <text evidence="2">The sequence shown here is derived from an EMBL/GenBank/DDBJ whole genome shotgun (WGS) entry which is preliminary data.</text>
</comment>
<feature type="chain" id="PRO_5046772250" evidence="1">
    <location>
        <begin position="20"/>
        <end position="75"/>
    </location>
</feature>
<evidence type="ECO:0000256" key="1">
    <source>
        <dbReference type="SAM" id="SignalP"/>
    </source>
</evidence>
<reference evidence="2 3" key="1">
    <citation type="journal article" date="2023" name="Nucleic Acids Res.">
        <title>The hologenome of Daphnia magna reveals possible DNA methylation and microbiome-mediated evolution of the host genome.</title>
        <authorList>
            <person name="Chaturvedi A."/>
            <person name="Li X."/>
            <person name="Dhandapani V."/>
            <person name="Marshall H."/>
            <person name="Kissane S."/>
            <person name="Cuenca-Cambronero M."/>
            <person name="Asole G."/>
            <person name="Calvet F."/>
            <person name="Ruiz-Romero M."/>
            <person name="Marangio P."/>
            <person name="Guigo R."/>
            <person name="Rago D."/>
            <person name="Mirbahai L."/>
            <person name="Eastwood N."/>
            <person name="Colbourne J.K."/>
            <person name="Zhou J."/>
            <person name="Mallon E."/>
            <person name="Orsini L."/>
        </authorList>
    </citation>
    <scope>NUCLEOTIDE SEQUENCE [LARGE SCALE GENOMIC DNA]</scope>
    <source>
        <strain evidence="2">LRV0_1</strain>
    </source>
</reference>
<sequence>MAHILTYLNILLICTGCKCTQFLQHSNTQSLTFYLRHPNNFALCLLNLRHLTSMEPDTDARLELLSSKYFRKSQP</sequence>
<feature type="signal peptide" evidence="1">
    <location>
        <begin position="1"/>
        <end position="19"/>
    </location>
</feature>
<gene>
    <name evidence="2" type="ORF">OUZ56_022537</name>
</gene>
<accession>A0ABR0AWT8</accession>
<evidence type="ECO:0000313" key="3">
    <source>
        <dbReference type="Proteomes" id="UP001234178"/>
    </source>
</evidence>
<evidence type="ECO:0000313" key="2">
    <source>
        <dbReference type="EMBL" id="KAK4029558.1"/>
    </source>
</evidence>